<feature type="non-terminal residue" evidence="3">
    <location>
        <position position="445"/>
    </location>
</feature>
<dbReference type="RefSeq" id="WP_377535669.1">
    <property type="nucleotide sequence ID" value="NZ_JBHSTM010000012.1"/>
</dbReference>
<dbReference type="Proteomes" id="UP001596305">
    <property type="component" value="Unassembled WGS sequence"/>
</dbReference>
<gene>
    <name evidence="3" type="ORF">ACFP71_17875</name>
</gene>
<evidence type="ECO:0000313" key="4">
    <source>
        <dbReference type="Proteomes" id="UP001596305"/>
    </source>
</evidence>
<name>A0ABW1XHP4_9CELL</name>
<organism evidence="3 4">
    <name type="scientific">Oerskovia paurometabola</name>
    <dbReference type="NCBI Taxonomy" id="162170"/>
    <lineage>
        <taxon>Bacteria</taxon>
        <taxon>Bacillati</taxon>
        <taxon>Actinomycetota</taxon>
        <taxon>Actinomycetes</taxon>
        <taxon>Micrococcales</taxon>
        <taxon>Cellulomonadaceae</taxon>
        <taxon>Oerskovia</taxon>
    </lineage>
</organism>
<keyword evidence="4" id="KW-1185">Reference proteome</keyword>
<comment type="caution">
    <text evidence="3">The sequence shown here is derived from an EMBL/GenBank/DDBJ whole genome shotgun (WGS) entry which is preliminary data.</text>
</comment>
<keyword evidence="1" id="KW-0732">Signal</keyword>
<evidence type="ECO:0000256" key="1">
    <source>
        <dbReference type="SAM" id="SignalP"/>
    </source>
</evidence>
<evidence type="ECO:0000313" key="3">
    <source>
        <dbReference type="EMBL" id="MFC6426706.1"/>
    </source>
</evidence>
<dbReference type="InterPro" id="IPR006311">
    <property type="entry name" value="TAT_signal"/>
</dbReference>
<protein>
    <submittedName>
        <fullName evidence="3">SpoIID/LytB domain-containing protein</fullName>
    </submittedName>
</protein>
<accession>A0ABW1XHP4</accession>
<feature type="signal peptide" evidence="1">
    <location>
        <begin position="1"/>
        <end position="32"/>
    </location>
</feature>
<dbReference type="InterPro" id="IPR013693">
    <property type="entry name" value="SpoIID/LytB_N"/>
</dbReference>
<feature type="chain" id="PRO_5045771606" evidence="1">
    <location>
        <begin position="33"/>
        <end position="445"/>
    </location>
</feature>
<proteinExistence type="predicted"/>
<dbReference type="PROSITE" id="PS51318">
    <property type="entry name" value="TAT"/>
    <property type="match status" value="1"/>
</dbReference>
<evidence type="ECO:0000259" key="2">
    <source>
        <dbReference type="Pfam" id="PF08486"/>
    </source>
</evidence>
<dbReference type="EMBL" id="JBHSTM010000012">
    <property type="protein sequence ID" value="MFC6426706.1"/>
    <property type="molecule type" value="Genomic_DNA"/>
</dbReference>
<sequence length="445" mass="45521">MTRTSSRPFAVALAAALALALTGVGLTPPAPAAATVATSDFGEGTVSFVGHGYGHGRGMGQYGSLGYAVDHGWDYQQILDHYYGGTATTGGAPATISVELLAHTSSLTAMGRGLVVNGFPQAETGSAGSAVRVLPKSNGAFDVYVGPSCSGPWSAAGSSATVEISTSSPSDVSRYVRTCESGGERSYRGTLSVRRNQRTAGLMVVNNVATEDYLRGVVPRESPDGWGARPNGLESLKAQAVAARSYALSQQSARPSGAQTCDTTTCQVYLGAAYQPNGGARTSLDGPNADRAIAATAGQVRYRPGSVPVQIVRTEFSSSTGGWTAGGTFPAVQDVGDATASNPNSTWSVSFTLSDVAKAMGTGPITRFDVTQRNGLGAEGGRVLQVAVTGGGTTRTFTGNQVRTLLGLKSDWFTPTLTQGGEAAAQSVVKALYTDLLGRGPDPTG</sequence>
<feature type="domain" description="Sporulation stage II protein D amidase enhancer LytB N-terminal" evidence="2">
    <location>
        <begin position="201"/>
        <end position="300"/>
    </location>
</feature>
<reference evidence="4" key="1">
    <citation type="journal article" date="2019" name="Int. J. Syst. Evol. Microbiol.">
        <title>The Global Catalogue of Microorganisms (GCM) 10K type strain sequencing project: providing services to taxonomists for standard genome sequencing and annotation.</title>
        <authorList>
            <consortium name="The Broad Institute Genomics Platform"/>
            <consortium name="The Broad Institute Genome Sequencing Center for Infectious Disease"/>
            <person name="Wu L."/>
            <person name="Ma J."/>
        </authorList>
    </citation>
    <scope>NUCLEOTIDE SEQUENCE [LARGE SCALE GENOMIC DNA]</scope>
    <source>
        <strain evidence="4">CCUG 47105</strain>
    </source>
</reference>
<dbReference type="Pfam" id="PF08486">
    <property type="entry name" value="SpoIID"/>
    <property type="match status" value="1"/>
</dbReference>